<evidence type="ECO:0000313" key="8">
    <source>
        <dbReference type="EMBL" id="PQJ28424.1"/>
    </source>
</evidence>
<feature type="domain" description="Protein kinase" evidence="7">
    <location>
        <begin position="5"/>
        <end position="266"/>
    </location>
</feature>
<dbReference type="Gene3D" id="3.30.200.20">
    <property type="entry name" value="Phosphorylase Kinase, domain 1"/>
    <property type="match status" value="1"/>
</dbReference>
<dbReference type="SUPFAM" id="SSF56112">
    <property type="entry name" value="Protein kinase-like (PK-like)"/>
    <property type="match status" value="1"/>
</dbReference>
<dbReference type="GO" id="GO:0004674">
    <property type="term" value="F:protein serine/threonine kinase activity"/>
    <property type="evidence" value="ECO:0007669"/>
    <property type="project" value="TreeGrafter"/>
</dbReference>
<keyword evidence="6" id="KW-1133">Transmembrane helix</keyword>
<dbReference type="Gene3D" id="1.10.510.10">
    <property type="entry name" value="Transferase(Phosphotransferase) domain 1"/>
    <property type="match status" value="1"/>
</dbReference>
<keyword evidence="3" id="KW-0418">Kinase</keyword>
<feature type="transmembrane region" description="Helical" evidence="6">
    <location>
        <begin position="328"/>
        <end position="348"/>
    </location>
</feature>
<organism evidence="8 9">
    <name type="scientific">Rubritalea profundi</name>
    <dbReference type="NCBI Taxonomy" id="1658618"/>
    <lineage>
        <taxon>Bacteria</taxon>
        <taxon>Pseudomonadati</taxon>
        <taxon>Verrucomicrobiota</taxon>
        <taxon>Verrucomicrobiia</taxon>
        <taxon>Verrucomicrobiales</taxon>
        <taxon>Rubritaleaceae</taxon>
        <taxon>Rubritalea</taxon>
    </lineage>
</organism>
<dbReference type="PANTHER" id="PTHR43289">
    <property type="entry name" value="MITOGEN-ACTIVATED PROTEIN KINASE KINASE KINASE 20-RELATED"/>
    <property type="match status" value="1"/>
</dbReference>
<dbReference type="AlphaFoldDB" id="A0A2S7U204"/>
<protein>
    <recommendedName>
        <fullName evidence="7">Protein kinase domain-containing protein</fullName>
    </recommendedName>
</protein>
<dbReference type="Gene3D" id="2.60.120.200">
    <property type="match status" value="1"/>
</dbReference>
<feature type="region of interest" description="Disordered" evidence="5">
    <location>
        <begin position="364"/>
        <end position="400"/>
    </location>
</feature>
<keyword evidence="6" id="KW-0472">Membrane</keyword>
<dbReference type="EMBL" id="MQWA01000001">
    <property type="protein sequence ID" value="PQJ28424.1"/>
    <property type="molecule type" value="Genomic_DNA"/>
</dbReference>
<dbReference type="InterPro" id="IPR000719">
    <property type="entry name" value="Prot_kinase_dom"/>
</dbReference>
<dbReference type="PROSITE" id="PS50011">
    <property type="entry name" value="PROTEIN_KINASE_DOM"/>
    <property type="match status" value="1"/>
</dbReference>
<sequence>MDDRYQVGQLIEELAFGNIYEAEDTLIQRKVQIFRYFVPTSSNEAEWKEAFHATSAELATASHPGLPIIYTHGIDDDGPYTIRQLLDSTVLNTRLAESGPLSEFEAWELAYQMLEIHDAAKPSGNFHGALDANHIGLITRPSGKKLYSITDYGLAEVSKRMHDNTDYVGAPYLISPEQAKGEPASELSQIYAIGQLIFHALAGGHPWIQTPLDEIIELQKTDPLGPITEYSSEVPEAMAQWISKLVALEPKDRFQSYEEAITHLPEPIQSAPVPIQATSAIYTVPATHTTAAQTVPADGTGPVSAADAFAAQQKEANAEKVTILKNPLVLAGIGIIVLLITFIIFFTGGSDDDAYESNYVSSEGIKKTKTAKPPRVEPLSTGEDKDEPNEPDYVSSKEADNAEIASLPRDGLFAYISFNDAKVAAINDKLIQLEPLKNEPTFDTNGRNGKGLILDKTHYFRLSLKGSSIANSSTDFTISFWIRPRKSADQDLGATSNQPWMDGETKNDLGNHIWTPEKAVIIGRAWNMVTMASSRSSEEITIYLDGEKVETSSNGEINEISKNPFIYIGCDSSEKSQHASPVIIDNIAIWERKLSDFEIKDLYRN</sequence>
<dbReference type="InterPro" id="IPR011009">
    <property type="entry name" value="Kinase-like_dom_sf"/>
</dbReference>
<reference evidence="8 9" key="1">
    <citation type="submission" date="2016-12" db="EMBL/GenBank/DDBJ databases">
        <title>Study of bacterial adaptation to deep sea.</title>
        <authorList>
            <person name="Song J."/>
            <person name="Yoshizawa S."/>
            <person name="Kogure K."/>
        </authorList>
    </citation>
    <scope>NUCLEOTIDE SEQUENCE [LARGE SCALE GENOMIC DNA]</scope>
    <source>
        <strain evidence="8 9">SAORIC-165</strain>
    </source>
</reference>
<dbReference type="Proteomes" id="UP000239907">
    <property type="component" value="Unassembled WGS sequence"/>
</dbReference>
<dbReference type="InterPro" id="IPR013320">
    <property type="entry name" value="ConA-like_dom_sf"/>
</dbReference>
<dbReference type="SUPFAM" id="SSF49899">
    <property type="entry name" value="Concanavalin A-like lectins/glucanases"/>
    <property type="match status" value="1"/>
</dbReference>
<name>A0A2S7U204_9BACT</name>
<comment type="caution">
    <text evidence="8">The sequence shown here is derived from an EMBL/GenBank/DDBJ whole genome shotgun (WGS) entry which is preliminary data.</text>
</comment>
<dbReference type="SMART" id="SM00220">
    <property type="entry name" value="S_TKc"/>
    <property type="match status" value="1"/>
</dbReference>
<evidence type="ECO:0000256" key="4">
    <source>
        <dbReference type="ARBA" id="ARBA00022840"/>
    </source>
</evidence>
<evidence type="ECO:0000313" key="9">
    <source>
        <dbReference type="Proteomes" id="UP000239907"/>
    </source>
</evidence>
<keyword evidence="2" id="KW-0547">Nucleotide-binding</keyword>
<evidence type="ECO:0000259" key="7">
    <source>
        <dbReference type="PROSITE" id="PS50011"/>
    </source>
</evidence>
<proteinExistence type="predicted"/>
<gene>
    <name evidence="8" type="ORF">BSZ32_07810</name>
</gene>
<dbReference type="RefSeq" id="WP_105042925.1">
    <property type="nucleotide sequence ID" value="NZ_MQWA01000001.1"/>
</dbReference>
<accession>A0A2S7U204</accession>
<dbReference type="OrthoDB" id="9814968at2"/>
<evidence type="ECO:0000256" key="6">
    <source>
        <dbReference type="SAM" id="Phobius"/>
    </source>
</evidence>
<keyword evidence="1" id="KW-0808">Transferase</keyword>
<evidence type="ECO:0000256" key="1">
    <source>
        <dbReference type="ARBA" id="ARBA00022679"/>
    </source>
</evidence>
<keyword evidence="4" id="KW-0067">ATP-binding</keyword>
<evidence type="ECO:0000256" key="2">
    <source>
        <dbReference type="ARBA" id="ARBA00022741"/>
    </source>
</evidence>
<keyword evidence="9" id="KW-1185">Reference proteome</keyword>
<keyword evidence="6" id="KW-0812">Transmembrane</keyword>
<evidence type="ECO:0000256" key="5">
    <source>
        <dbReference type="SAM" id="MobiDB-lite"/>
    </source>
</evidence>
<dbReference type="Pfam" id="PF13385">
    <property type="entry name" value="Laminin_G_3"/>
    <property type="match status" value="1"/>
</dbReference>
<dbReference type="GO" id="GO:0005524">
    <property type="term" value="F:ATP binding"/>
    <property type="evidence" value="ECO:0007669"/>
    <property type="project" value="UniProtKB-KW"/>
</dbReference>
<dbReference type="Pfam" id="PF00069">
    <property type="entry name" value="Pkinase"/>
    <property type="match status" value="1"/>
</dbReference>
<dbReference type="PANTHER" id="PTHR43289:SF6">
    <property type="entry name" value="SERINE_THREONINE-PROTEIN KINASE NEKL-3"/>
    <property type="match status" value="1"/>
</dbReference>
<evidence type="ECO:0000256" key="3">
    <source>
        <dbReference type="ARBA" id="ARBA00022777"/>
    </source>
</evidence>